<feature type="compositionally biased region" description="Low complexity" evidence="1">
    <location>
        <begin position="47"/>
        <end position="61"/>
    </location>
</feature>
<name>A0A1U9VNM3_9RALS</name>
<proteinExistence type="predicted"/>
<feature type="region of interest" description="Disordered" evidence="1">
    <location>
        <begin position="31"/>
        <end position="97"/>
    </location>
</feature>
<geneLocation type="plasmid" evidence="3">
    <name>unnamed</name>
</geneLocation>
<feature type="chain" id="PRO_5010699099" evidence="2">
    <location>
        <begin position="32"/>
        <end position="97"/>
    </location>
</feature>
<evidence type="ECO:0000256" key="2">
    <source>
        <dbReference type="SAM" id="SignalP"/>
    </source>
</evidence>
<evidence type="ECO:0000256" key="1">
    <source>
        <dbReference type="SAM" id="MobiDB-lite"/>
    </source>
</evidence>
<accession>A0A1U9VNM3</accession>
<keyword evidence="3" id="KW-0614">Plasmid</keyword>
<gene>
    <name evidence="3" type="ORF">B0B51_17790</name>
</gene>
<organism evidence="3 4">
    <name type="scientific">blood disease bacterium A2-HR MARDI</name>
    <dbReference type="NCBI Taxonomy" id="1944648"/>
    <lineage>
        <taxon>Bacteria</taxon>
        <taxon>Pseudomonadati</taxon>
        <taxon>Pseudomonadota</taxon>
        <taxon>Betaproteobacteria</taxon>
        <taxon>Burkholderiales</taxon>
        <taxon>Burkholderiaceae</taxon>
        <taxon>Ralstonia</taxon>
        <taxon>Ralstonia solanacearum species complex</taxon>
    </lineage>
</organism>
<protein>
    <submittedName>
        <fullName evidence="3">Uncharacterized protein</fullName>
    </submittedName>
</protein>
<feature type="signal peptide" evidence="2">
    <location>
        <begin position="1"/>
        <end position="31"/>
    </location>
</feature>
<dbReference type="PROSITE" id="PS51318">
    <property type="entry name" value="TAT"/>
    <property type="match status" value="1"/>
</dbReference>
<reference evidence="3 4" key="1">
    <citation type="submission" date="2017-02" db="EMBL/GenBank/DDBJ databases">
        <title>Blood Disease Bacterium A2-HR MARDI.</title>
        <authorList>
            <person name="Badrun R."/>
            <person name="Abu Bakar N."/>
            <person name="Laboh R."/>
        </authorList>
    </citation>
    <scope>NUCLEOTIDE SEQUENCE [LARGE SCALE GENOMIC DNA]</scope>
    <source>
        <strain evidence="3 4">A2-HR MARDI</strain>
        <plasmid evidence="4">Plasmid</plasmid>
    </source>
</reference>
<dbReference type="EMBL" id="CP019912">
    <property type="protein sequence ID" value="AQW31797.1"/>
    <property type="molecule type" value="Genomic_DNA"/>
</dbReference>
<evidence type="ECO:0000313" key="3">
    <source>
        <dbReference type="EMBL" id="AQW31797.1"/>
    </source>
</evidence>
<keyword evidence="2" id="KW-0732">Signal</keyword>
<evidence type="ECO:0000313" key="4">
    <source>
        <dbReference type="Proteomes" id="UP000189628"/>
    </source>
</evidence>
<dbReference type="AlphaFoldDB" id="A0A1U9VNM3"/>
<sequence>MNSRTRLLVWAGCTVLAAATGLVGATWPAAAASSAGAEHPHMKDGKVVPPVRPTVKTEVVPGMRASQMREAEHGHSKGGSMAPRDAVHRQNGGVWVD</sequence>
<dbReference type="InterPro" id="IPR006311">
    <property type="entry name" value="TAT_signal"/>
</dbReference>
<dbReference type="Proteomes" id="UP000189628">
    <property type="component" value="Plasmid unnamed"/>
</dbReference>